<dbReference type="InterPro" id="IPR014044">
    <property type="entry name" value="CAP_dom"/>
</dbReference>
<dbReference type="Pfam" id="PF00188">
    <property type="entry name" value="CAP"/>
    <property type="match status" value="1"/>
</dbReference>
<dbReference type="GO" id="GO:0006508">
    <property type="term" value="P:proteolysis"/>
    <property type="evidence" value="ECO:0007669"/>
    <property type="project" value="UniProtKB-KW"/>
</dbReference>
<proteinExistence type="predicted"/>
<sequence length="368" mass="42512">MRRLLVCVVIVIIAYSTREFWFEPTKKALASSVDSIQEWSGDTTFDFSFEFVDDFLRAVLPVEEQPEEEAVAVEAPAPDLVTPEDTFFSVHNIELGDTKQEVEEEVGEPKRVTVNEYGLEWYAYHSDYQNFFMVSYDENDLVKGLYTNQDLLASESGIIYGTPQQVVREQLGEPIDVLRKGLFSYKLNEEEAYDLFELEDSYVTMFYDEHQDLTVTGIQIMDHDVEQDKRSLYADQDEALRDGFEYQLFDVMNAERVAHDLPILVWAEDVRYTARKHSADMAEKRYFDHTNLEGKSPYDRMQEDGIRFRTAGENLAMGQFSSIYAHEGLMNSLGHREAILNAQFENVGIGVAFGEEGQPFFTEKFYTR</sequence>
<accession>A0A4Y7WER9</accession>
<keyword evidence="3" id="KW-0378">Hydrolase</keyword>
<feature type="domain" description="SCP" evidence="1">
    <location>
        <begin position="250"/>
        <end position="362"/>
    </location>
</feature>
<dbReference type="Proteomes" id="UP000298210">
    <property type="component" value="Unassembled WGS sequence"/>
</dbReference>
<feature type="domain" description="CAP-associated" evidence="2">
    <location>
        <begin position="95"/>
        <end position="230"/>
    </location>
</feature>
<dbReference type="GO" id="GO:0008233">
    <property type="term" value="F:peptidase activity"/>
    <property type="evidence" value="ECO:0007669"/>
    <property type="project" value="UniProtKB-KW"/>
</dbReference>
<gene>
    <name evidence="3" type="ORF">E2L03_16710</name>
</gene>
<dbReference type="SUPFAM" id="SSF55797">
    <property type="entry name" value="PR-1-like"/>
    <property type="match status" value="1"/>
</dbReference>
<dbReference type="AlphaFoldDB" id="A0A4Y7WER9"/>
<keyword evidence="3" id="KW-0645">Protease</keyword>
<dbReference type="EMBL" id="SNUX01000004">
    <property type="protein sequence ID" value="TES46341.1"/>
    <property type="molecule type" value="Genomic_DNA"/>
</dbReference>
<dbReference type="InterPro" id="IPR029410">
    <property type="entry name" value="CAP_assoc"/>
</dbReference>
<evidence type="ECO:0000259" key="1">
    <source>
        <dbReference type="Pfam" id="PF00188"/>
    </source>
</evidence>
<evidence type="ECO:0000313" key="3">
    <source>
        <dbReference type="EMBL" id="TES46341.1"/>
    </source>
</evidence>
<dbReference type="Pfam" id="PF14504">
    <property type="entry name" value="CAP_assoc_N"/>
    <property type="match status" value="1"/>
</dbReference>
<protein>
    <submittedName>
        <fullName evidence="3">Serine protease</fullName>
    </submittedName>
</protein>
<dbReference type="InterPro" id="IPR035940">
    <property type="entry name" value="CAP_sf"/>
</dbReference>
<evidence type="ECO:0000313" key="4">
    <source>
        <dbReference type="Proteomes" id="UP000298210"/>
    </source>
</evidence>
<dbReference type="PANTHER" id="PTHR31157">
    <property type="entry name" value="SCP DOMAIN-CONTAINING PROTEIN"/>
    <property type="match status" value="1"/>
</dbReference>
<dbReference type="PANTHER" id="PTHR31157:SF1">
    <property type="entry name" value="SCP DOMAIN-CONTAINING PROTEIN"/>
    <property type="match status" value="1"/>
</dbReference>
<comment type="caution">
    <text evidence="3">The sequence shown here is derived from an EMBL/GenBank/DDBJ whole genome shotgun (WGS) entry which is preliminary data.</text>
</comment>
<reference evidence="3 4" key="1">
    <citation type="submission" date="2019-03" db="EMBL/GenBank/DDBJ databases">
        <authorList>
            <person name="Liu G."/>
        </authorList>
    </citation>
    <scope>NUCLEOTIDE SEQUENCE [LARGE SCALE GENOMIC DNA]</scope>
    <source>
        <strain evidence="3 4">DSM 19099</strain>
    </source>
</reference>
<dbReference type="RefSeq" id="WP_124742651.1">
    <property type="nucleotide sequence ID" value="NZ_LDIM01000013.1"/>
</dbReference>
<evidence type="ECO:0000259" key="2">
    <source>
        <dbReference type="Pfam" id="PF14504"/>
    </source>
</evidence>
<name>A0A4Y7WER9_9BACI</name>
<dbReference type="CDD" id="cd05379">
    <property type="entry name" value="CAP_bacterial"/>
    <property type="match status" value="1"/>
</dbReference>
<dbReference type="Gene3D" id="3.40.33.10">
    <property type="entry name" value="CAP"/>
    <property type="match status" value="1"/>
</dbReference>
<organism evidence="3 4">
    <name type="scientific">Shouchella lehensis</name>
    <dbReference type="NCBI Taxonomy" id="300825"/>
    <lineage>
        <taxon>Bacteria</taxon>
        <taxon>Bacillati</taxon>
        <taxon>Bacillota</taxon>
        <taxon>Bacilli</taxon>
        <taxon>Bacillales</taxon>
        <taxon>Bacillaceae</taxon>
        <taxon>Shouchella</taxon>
    </lineage>
</organism>